<reference evidence="1" key="1">
    <citation type="journal article" date="2012" name="PLoS ONE">
        <title>Gene sets for utilization of primary and secondary nutrition supplies in the distal gut of endangered iberian lynx.</title>
        <authorList>
            <person name="Alcaide M."/>
            <person name="Messina E."/>
            <person name="Richter M."/>
            <person name="Bargiela R."/>
            <person name="Peplies J."/>
            <person name="Huws S.A."/>
            <person name="Newbold C.J."/>
            <person name="Golyshin P.N."/>
            <person name="Simon M.A."/>
            <person name="Lopez G."/>
            <person name="Yakimov M.M."/>
            <person name="Ferrer M."/>
        </authorList>
    </citation>
    <scope>NUCLEOTIDE SEQUENCE</scope>
</reference>
<sequence>GYANVYNFMNMVYYINGGESFHYPLKST</sequence>
<protein>
    <submittedName>
        <fullName evidence="1">Uncharacterized protein</fullName>
    </submittedName>
</protein>
<evidence type="ECO:0000313" key="1">
    <source>
        <dbReference type="EMBL" id="EJW92290.1"/>
    </source>
</evidence>
<dbReference type="EMBL" id="AMCI01007631">
    <property type="protein sequence ID" value="EJW92290.1"/>
    <property type="molecule type" value="Genomic_DNA"/>
</dbReference>
<organism evidence="1">
    <name type="scientific">gut metagenome</name>
    <dbReference type="NCBI Taxonomy" id="749906"/>
    <lineage>
        <taxon>unclassified sequences</taxon>
        <taxon>metagenomes</taxon>
        <taxon>organismal metagenomes</taxon>
    </lineage>
</organism>
<comment type="caution">
    <text evidence="1">The sequence shown here is derived from an EMBL/GenBank/DDBJ whole genome shotgun (WGS) entry which is preliminary data.</text>
</comment>
<dbReference type="AlphaFoldDB" id="J9BXJ9"/>
<proteinExistence type="predicted"/>
<gene>
    <name evidence="1" type="ORF">EVA_19601</name>
</gene>
<name>J9BXJ9_9ZZZZ</name>
<feature type="non-terminal residue" evidence="1">
    <location>
        <position position="1"/>
    </location>
</feature>
<accession>J9BXJ9</accession>